<dbReference type="HOGENOM" id="CLU_032781_0_0_0"/>
<dbReference type="AlphaFoldDB" id="A7NP53"/>
<evidence type="ECO:0000313" key="1">
    <source>
        <dbReference type="EMBL" id="ABU59349.1"/>
    </source>
</evidence>
<name>A7NP53_ROSCS</name>
<evidence type="ECO:0000313" key="2">
    <source>
        <dbReference type="Proteomes" id="UP000000263"/>
    </source>
</evidence>
<dbReference type="KEGG" id="rca:Rcas_3298"/>
<organism evidence="1 2">
    <name type="scientific">Roseiflexus castenholzii (strain DSM 13941 / HLO8)</name>
    <dbReference type="NCBI Taxonomy" id="383372"/>
    <lineage>
        <taxon>Bacteria</taxon>
        <taxon>Bacillati</taxon>
        <taxon>Chloroflexota</taxon>
        <taxon>Chloroflexia</taxon>
        <taxon>Chloroflexales</taxon>
        <taxon>Roseiflexineae</taxon>
        <taxon>Roseiflexaceae</taxon>
        <taxon>Roseiflexus</taxon>
    </lineage>
</organism>
<dbReference type="Proteomes" id="UP000000263">
    <property type="component" value="Chromosome"/>
</dbReference>
<sequence>MPNPIAYTGHPFIDVGFATMCALTCKRRFADLTADDFQKVVDYIETNYVRQPLRSFLTVAFTSNAWFAQSAFNPDRFDDPNKKNEAQQKRTYWADRHLRQWAQAAESLETCLFTGLPAAALELSGKLQPGRVGRAQMPLLQGDDSINFFTNGDPGLPMAPEAILALQAMPLGCAKVGGGLLAVHCDDEALTIEFAGQFLQRNLADVTKAQAAGEEKLPGSPRSLKTLLIETLNAIQTRQAQEEWRRQHRPAITAYYFNNSQSPSLEIYYLPLQITGFLSAVHTPTYRALWNELVARSWQRPAAAGKRGKATEPTEPRFNYLFEDLFTLPAQAARFVRTYFLRIPDLRRPADDPRRAYSPRREVDLVSWTLVELFVQEVMLMTDDRVAKLKELGDKLADYTRAQGGKRFFRQFFTVQRTDHFLSLLNKTNIDYTRYKGGAETLFDLDSFLTLFMEGEEVLRSDWRLIRDLVLIRMVEQLRDWIANNADAVPSEEEVTIAEPA</sequence>
<gene>
    <name evidence="1" type="ordered locus">Rcas_3298</name>
</gene>
<dbReference type="OrthoDB" id="53745at2"/>
<accession>A7NP53</accession>
<reference evidence="1 2" key="1">
    <citation type="submission" date="2007-08" db="EMBL/GenBank/DDBJ databases">
        <title>Complete sequence of Roseiflexus castenholzii DSM 13941.</title>
        <authorList>
            <consortium name="US DOE Joint Genome Institute"/>
            <person name="Copeland A."/>
            <person name="Lucas S."/>
            <person name="Lapidus A."/>
            <person name="Barry K."/>
            <person name="Glavina del Rio T."/>
            <person name="Dalin E."/>
            <person name="Tice H."/>
            <person name="Pitluck S."/>
            <person name="Thompson L.S."/>
            <person name="Brettin T."/>
            <person name="Bruce D."/>
            <person name="Detter J.C."/>
            <person name="Han C."/>
            <person name="Tapia R."/>
            <person name="Schmutz J."/>
            <person name="Larimer F."/>
            <person name="Land M."/>
            <person name="Hauser L."/>
            <person name="Kyrpides N."/>
            <person name="Mikhailova N."/>
            <person name="Bryant D.A."/>
            <person name="Hanada S."/>
            <person name="Tsukatani Y."/>
            <person name="Richardson P."/>
        </authorList>
    </citation>
    <scope>NUCLEOTIDE SEQUENCE [LARGE SCALE GENOMIC DNA]</scope>
    <source>
        <strain evidence="2">DSM 13941 / HLO8</strain>
    </source>
</reference>
<dbReference type="EMBL" id="CP000804">
    <property type="protein sequence ID" value="ABU59349.1"/>
    <property type="molecule type" value="Genomic_DNA"/>
</dbReference>
<dbReference type="STRING" id="383372.Rcas_3298"/>
<dbReference type="RefSeq" id="WP_012121773.1">
    <property type="nucleotide sequence ID" value="NC_009767.1"/>
</dbReference>
<dbReference type="NCBIfam" id="TIGR01908">
    <property type="entry name" value="cas_CXXC_CXXC"/>
    <property type="match status" value="1"/>
</dbReference>
<dbReference type="InterPro" id="IPR010180">
    <property type="entry name" value="CRISPR-assoc_prot_CXXC-CXXC"/>
</dbReference>
<keyword evidence="2" id="KW-1185">Reference proteome</keyword>
<proteinExistence type="predicted"/>
<protein>
    <submittedName>
        <fullName evidence="1">CRISPR-associated CXXC_CXXC protein Cst1</fullName>
    </submittedName>
</protein>
<dbReference type="eggNOG" id="ENOG502Z8CM">
    <property type="taxonomic scope" value="Bacteria"/>
</dbReference>